<protein>
    <recommendedName>
        <fullName evidence="13">DNA 3'-5' helicase</fullName>
        <ecNumber evidence="13">5.6.2.4</ecNumber>
    </recommendedName>
    <alternativeName>
        <fullName evidence="16">Homologous to recQ protein 1</fullName>
    </alternativeName>
</protein>
<dbReference type="Pfam" id="PF22982">
    <property type="entry name" value="WHD_HRQ1"/>
    <property type="match status" value="1"/>
</dbReference>
<dbReference type="Proteomes" id="UP000501346">
    <property type="component" value="Chromosome ScIV"/>
</dbReference>
<keyword evidence="5" id="KW-0378">Hydrolase</keyword>
<evidence type="ECO:0000256" key="16">
    <source>
        <dbReference type="ARBA" id="ARBA00080735"/>
    </source>
</evidence>
<dbReference type="GO" id="GO:0005634">
    <property type="term" value="C:nucleus"/>
    <property type="evidence" value="ECO:0007669"/>
    <property type="project" value="UniProtKB-SubCell"/>
</dbReference>
<keyword evidence="6 19" id="KW-0347">Helicase</keyword>
<dbReference type="PROSITE" id="PS51194">
    <property type="entry name" value="HELICASE_CTER"/>
    <property type="match status" value="1"/>
</dbReference>
<dbReference type="GO" id="GO:0043138">
    <property type="term" value="F:3'-5' DNA helicase activity"/>
    <property type="evidence" value="ECO:0007669"/>
    <property type="project" value="UniProtKB-EC"/>
</dbReference>
<keyword evidence="11" id="KW-0539">Nucleus</keyword>
<keyword evidence="4" id="KW-0227">DNA damage</keyword>
<dbReference type="FunFam" id="3.40.50.300:FF:002773">
    <property type="entry name" value="ATP-dependent helicase HRQ1"/>
    <property type="match status" value="1"/>
</dbReference>
<dbReference type="PROSITE" id="PS51192">
    <property type="entry name" value="HELICASE_ATP_BIND_1"/>
    <property type="match status" value="1"/>
</dbReference>
<dbReference type="GO" id="GO:0036297">
    <property type="term" value="P:interstrand cross-link repair"/>
    <property type="evidence" value="ECO:0007669"/>
    <property type="project" value="UniProtKB-ARBA"/>
</dbReference>
<evidence type="ECO:0000259" key="17">
    <source>
        <dbReference type="PROSITE" id="PS51192"/>
    </source>
</evidence>
<evidence type="ECO:0000256" key="9">
    <source>
        <dbReference type="ARBA" id="ARBA00023204"/>
    </source>
</evidence>
<dbReference type="PANTHER" id="PTHR47957">
    <property type="entry name" value="ATP-DEPENDENT HELICASE HRQ1"/>
    <property type="match status" value="1"/>
</dbReference>
<dbReference type="InterPro" id="IPR027417">
    <property type="entry name" value="P-loop_NTPase"/>
</dbReference>
<dbReference type="InterPro" id="IPR014001">
    <property type="entry name" value="Helicase_ATP-bd"/>
</dbReference>
<dbReference type="AlphaFoldDB" id="A0A6C1DQB9"/>
<feature type="domain" description="Helicase ATP-binding" evidence="17">
    <location>
        <begin position="299"/>
        <end position="483"/>
    </location>
</feature>
<dbReference type="PANTHER" id="PTHR47957:SF3">
    <property type="entry name" value="ATP-DEPENDENT HELICASE HRQ1"/>
    <property type="match status" value="1"/>
</dbReference>
<dbReference type="InterPro" id="IPR018973">
    <property type="entry name" value="MZB"/>
</dbReference>
<comment type="catalytic activity">
    <reaction evidence="12">
        <text>Couples ATP hydrolysis with the unwinding of duplex DNA by translocating in the 3'-5' direction.</text>
        <dbReference type="EC" id="5.6.2.4"/>
    </reaction>
</comment>
<dbReference type="Pfam" id="PF09369">
    <property type="entry name" value="MZB"/>
    <property type="match status" value="1"/>
</dbReference>
<dbReference type="GO" id="GO:0003677">
    <property type="term" value="F:DNA binding"/>
    <property type="evidence" value="ECO:0007669"/>
    <property type="project" value="UniProtKB-KW"/>
</dbReference>
<evidence type="ECO:0000256" key="13">
    <source>
        <dbReference type="ARBA" id="ARBA00034808"/>
    </source>
</evidence>
<reference evidence="19 20" key="1">
    <citation type="journal article" date="2019" name="BMC Genomics">
        <title>Chromosome level assembly and comparative genome analysis confirm lager-brewing yeasts originated from a single hybridization.</title>
        <authorList>
            <person name="Salazar A.N."/>
            <person name="Gorter de Vries A.R."/>
            <person name="van den Broek M."/>
            <person name="Brouwers N."/>
            <person name="de la Torre Cortes P."/>
            <person name="Kuijpers N.G.A."/>
            <person name="Daran J.G."/>
            <person name="Abeel T."/>
        </authorList>
    </citation>
    <scope>NUCLEOTIDE SEQUENCE [LARGE SCALE GENOMIC DNA]</scope>
    <source>
        <strain evidence="19 20">CBS 1483</strain>
    </source>
</reference>
<dbReference type="Pfam" id="PF00270">
    <property type="entry name" value="DEAD"/>
    <property type="match status" value="1"/>
</dbReference>
<proteinExistence type="inferred from homology"/>
<dbReference type="GO" id="GO:0016787">
    <property type="term" value="F:hydrolase activity"/>
    <property type="evidence" value="ECO:0007669"/>
    <property type="project" value="UniProtKB-KW"/>
</dbReference>
<keyword evidence="9" id="KW-0234">DNA repair</keyword>
<dbReference type="InterPro" id="IPR011545">
    <property type="entry name" value="DEAD/DEAH_box_helicase_dom"/>
</dbReference>
<evidence type="ECO:0000256" key="8">
    <source>
        <dbReference type="ARBA" id="ARBA00023125"/>
    </source>
</evidence>
<evidence type="ECO:0000313" key="20">
    <source>
        <dbReference type="Proteomes" id="UP000501346"/>
    </source>
</evidence>
<evidence type="ECO:0000256" key="7">
    <source>
        <dbReference type="ARBA" id="ARBA00022840"/>
    </source>
</evidence>
<evidence type="ECO:0000256" key="5">
    <source>
        <dbReference type="ARBA" id="ARBA00022801"/>
    </source>
</evidence>
<keyword evidence="10" id="KW-0413">Isomerase</keyword>
<evidence type="ECO:0000256" key="14">
    <source>
        <dbReference type="ARBA" id="ARBA00048988"/>
    </source>
</evidence>
<dbReference type="GO" id="GO:0005524">
    <property type="term" value="F:ATP binding"/>
    <property type="evidence" value="ECO:0007669"/>
    <property type="project" value="UniProtKB-KW"/>
</dbReference>
<dbReference type="GO" id="GO:0006289">
    <property type="term" value="P:nucleotide-excision repair"/>
    <property type="evidence" value="ECO:0007669"/>
    <property type="project" value="UniProtKB-ARBA"/>
</dbReference>
<comment type="catalytic activity">
    <reaction evidence="14">
        <text>ATP + H2O = ADP + phosphate + H(+)</text>
        <dbReference type="Rhea" id="RHEA:13065"/>
        <dbReference type="ChEBI" id="CHEBI:15377"/>
        <dbReference type="ChEBI" id="CHEBI:15378"/>
        <dbReference type="ChEBI" id="CHEBI:30616"/>
        <dbReference type="ChEBI" id="CHEBI:43474"/>
        <dbReference type="ChEBI" id="CHEBI:456216"/>
        <dbReference type="EC" id="5.6.2.4"/>
    </reaction>
</comment>
<dbReference type="EMBL" id="CP048985">
    <property type="protein sequence ID" value="QID78797.1"/>
    <property type="molecule type" value="Genomic_DNA"/>
</dbReference>
<evidence type="ECO:0000256" key="10">
    <source>
        <dbReference type="ARBA" id="ARBA00023235"/>
    </source>
</evidence>
<evidence type="ECO:0000256" key="6">
    <source>
        <dbReference type="ARBA" id="ARBA00022806"/>
    </source>
</evidence>
<dbReference type="FunFam" id="3.40.50.300:FF:001137">
    <property type="entry name" value="DEAD/DEAH box helicase"/>
    <property type="match status" value="1"/>
</dbReference>
<dbReference type="CDD" id="cd18797">
    <property type="entry name" value="SF2_C_Hrq"/>
    <property type="match status" value="1"/>
</dbReference>
<dbReference type="Gene3D" id="3.40.50.300">
    <property type="entry name" value="P-loop containing nucleotide triphosphate hydrolases"/>
    <property type="match status" value="2"/>
</dbReference>
<organism evidence="19 20">
    <name type="scientific">Saccharomyces pastorianus</name>
    <name type="common">Lager yeast</name>
    <name type="synonym">Saccharomyces cerevisiae x Saccharomyces eubayanus</name>
    <dbReference type="NCBI Taxonomy" id="27292"/>
    <lineage>
        <taxon>Eukaryota</taxon>
        <taxon>Fungi</taxon>
        <taxon>Dikarya</taxon>
        <taxon>Ascomycota</taxon>
        <taxon>Saccharomycotina</taxon>
        <taxon>Saccharomycetes</taxon>
        <taxon>Saccharomycetales</taxon>
        <taxon>Saccharomycetaceae</taxon>
        <taxon>Saccharomyces</taxon>
    </lineage>
</organism>
<comment type="similarity">
    <text evidence="15">Belongs to the helicase family. HRQ1 subfamily.</text>
</comment>
<dbReference type="SUPFAM" id="SSF52540">
    <property type="entry name" value="P-loop containing nucleoside triphosphate hydrolases"/>
    <property type="match status" value="1"/>
</dbReference>
<dbReference type="InterPro" id="IPR001650">
    <property type="entry name" value="Helicase_C-like"/>
</dbReference>
<feature type="domain" description="Helicase C-terminal" evidence="18">
    <location>
        <begin position="521"/>
        <end position="678"/>
    </location>
</feature>
<dbReference type="SMART" id="SM00487">
    <property type="entry name" value="DEXDc"/>
    <property type="match status" value="1"/>
</dbReference>
<keyword evidence="8" id="KW-0238">DNA-binding</keyword>
<keyword evidence="3" id="KW-0547">Nucleotide-binding</keyword>
<comment type="subcellular location">
    <subcellularLocation>
        <location evidence="2">Nucleus</location>
    </subcellularLocation>
</comment>
<keyword evidence="7" id="KW-0067">ATP-binding</keyword>
<evidence type="ECO:0000256" key="2">
    <source>
        <dbReference type="ARBA" id="ARBA00004123"/>
    </source>
</evidence>
<dbReference type="Pfam" id="PF00271">
    <property type="entry name" value="Helicase_C"/>
    <property type="match status" value="1"/>
</dbReference>
<dbReference type="SMART" id="SM00490">
    <property type="entry name" value="HELICc"/>
    <property type="match status" value="1"/>
</dbReference>
<evidence type="ECO:0000313" key="19">
    <source>
        <dbReference type="EMBL" id="QID78797.1"/>
    </source>
</evidence>
<dbReference type="InterPro" id="IPR055227">
    <property type="entry name" value="HRQ1_WHD"/>
</dbReference>
<keyword evidence="20" id="KW-1185">Reference proteome</keyword>
<name>A0A6C1DQB9_SACPS</name>
<sequence>MEEGPIKKKLKSAGQGSGKTDAFRNFEQFFFRLNTLYTFLICRKHVVPTFKTLCGPIETALKRTVTKEDLAMVMALMPRECVFKYIDENQIYTETKIFDFNNGGFQQKENDIFELKDVDDQNQTQKSTQLLIFEFIDGTMQRSWSASDRFSQIKIPTYTTEEMKKMISKREALFKSRLREFILEKEKANLDPFSELTNLAQKYIPRERDYEDPIEAMMKAKQESNEMSIPNYANNSVITTIPQMIEKLKSTEFYASQIKHCFTIPSRTAKYKGLCFELAPEVYQGMEHENFYSHQADAINSLHQGENVIITTSTSSGKSLIYQLAAIDLLLKDPESTFMYIFPTKALAQDQKRAFKVILSKIPELKNAVVDTYDGDTEPEERAYIRKNARVIFTNPDMIHTSILPNHANWRHFLYHLKLVVVDELHIYKGLFGSHVALVMRRLLRLCHCFYENSGLQFISCSATLKSPVQHMKDMFGINEVTLIHEDGSPTGAKHLVVWNPPILPQHERKRENFIRESAKILVQLILNNVRTIAFCYVRRVCELLMKEVRNIFIETGREDLVTEVMSYRGGYSASDRRKIEREMFHGNLKAVISTNALELGIDIGGLDAVLMCGFPLSMANFHQQSGRAGRRNNDSLTLVVASDSPVDQHYVAHPESLLEVNNFESYQDLVLDFNNILILEGHIQCAAFELPINFERDKQYFTESHLRKICVERLHHNQDGYHASNRFLPWPSKCVSLRGGEEDQFAVVDITNGRNIIIEEIEASRTSFTLYDGGIFIHQGYPYLVKEFNPDERYAKVQRVDVDWVTNQRDFTDVDPQEIELIRSLRNSDVPVYFGKIKTTIIVFGFFKVDKYKRIIDAIETHNPPVIINSKGLWIDMPKYALEICQKKQLNVAGAIHGAQHAIMGMLPRFIVAGVDEIQTECKAPEKEFAERQTKRKRPARLIFYDSKGGKYGSGLCVKAFEHIDDIIESSLRRIEECPCSDGCPDCVAASFCKENSLVLSKPGAQVVLHCILGHSEDSFIDLIKDGPEPNMPEIKVETVIPVSEHVNFSDDFKIIDVRRATKDDTHTNEIIKKEI</sequence>
<evidence type="ECO:0000259" key="18">
    <source>
        <dbReference type="PROSITE" id="PS51194"/>
    </source>
</evidence>
<evidence type="ECO:0000256" key="12">
    <source>
        <dbReference type="ARBA" id="ARBA00034617"/>
    </source>
</evidence>
<evidence type="ECO:0000256" key="3">
    <source>
        <dbReference type="ARBA" id="ARBA00022741"/>
    </source>
</evidence>
<dbReference type="CDD" id="cd17923">
    <property type="entry name" value="DEXHc_Hrq1-like"/>
    <property type="match status" value="1"/>
</dbReference>
<evidence type="ECO:0000256" key="4">
    <source>
        <dbReference type="ARBA" id="ARBA00022763"/>
    </source>
</evidence>
<evidence type="ECO:0000256" key="11">
    <source>
        <dbReference type="ARBA" id="ARBA00023242"/>
    </source>
</evidence>
<evidence type="ECO:0000256" key="15">
    <source>
        <dbReference type="ARBA" id="ARBA00061573"/>
    </source>
</evidence>
<comment type="cofactor">
    <cofactor evidence="1">
        <name>Mg(2+)</name>
        <dbReference type="ChEBI" id="CHEBI:18420"/>
    </cofactor>
</comment>
<gene>
    <name evidence="19" type="primary">HRQ1_1</name>
    <name evidence="19" type="ORF">GRS66_001021</name>
</gene>
<dbReference type="OrthoDB" id="18781at2759"/>
<accession>A0A6C1DQB9</accession>
<evidence type="ECO:0000256" key="1">
    <source>
        <dbReference type="ARBA" id="ARBA00001946"/>
    </source>
</evidence>
<dbReference type="EC" id="5.6.2.4" evidence="13"/>